<dbReference type="Pfam" id="PF14833">
    <property type="entry name" value="NAD_binding_11"/>
    <property type="match status" value="1"/>
</dbReference>
<evidence type="ECO:0000256" key="1">
    <source>
        <dbReference type="ARBA" id="ARBA00009080"/>
    </source>
</evidence>
<dbReference type="InterPro" id="IPR013328">
    <property type="entry name" value="6PGD_dom2"/>
</dbReference>
<protein>
    <submittedName>
        <fullName evidence="6">NAD(P)-dependent oxidoreductase</fullName>
    </submittedName>
</protein>
<dbReference type="InterPro" id="IPR036291">
    <property type="entry name" value="NAD(P)-bd_dom_sf"/>
</dbReference>
<dbReference type="InterPro" id="IPR029154">
    <property type="entry name" value="HIBADH-like_NADP-bd"/>
</dbReference>
<organism evidence="6 7">
    <name type="scientific">Halobacillus shinanisalinarum</name>
    <dbReference type="NCBI Taxonomy" id="2932258"/>
    <lineage>
        <taxon>Bacteria</taxon>
        <taxon>Bacillati</taxon>
        <taxon>Bacillota</taxon>
        <taxon>Bacilli</taxon>
        <taxon>Bacillales</taxon>
        <taxon>Bacillaceae</taxon>
        <taxon>Halobacillus</taxon>
    </lineage>
</organism>
<dbReference type="RefSeq" id="WP_244754745.1">
    <property type="nucleotide sequence ID" value="NZ_CP095074.1"/>
</dbReference>
<dbReference type="Pfam" id="PF03446">
    <property type="entry name" value="NAD_binding_2"/>
    <property type="match status" value="1"/>
</dbReference>
<dbReference type="InterPro" id="IPR015815">
    <property type="entry name" value="HIBADH-related"/>
</dbReference>
<dbReference type="Proteomes" id="UP000831880">
    <property type="component" value="Chromosome"/>
</dbReference>
<feature type="domain" description="3-hydroxyisobutyrate dehydrogenase-like NAD-binding" evidence="5">
    <location>
        <begin position="164"/>
        <end position="286"/>
    </location>
</feature>
<keyword evidence="7" id="KW-1185">Reference proteome</keyword>
<evidence type="ECO:0000313" key="6">
    <source>
        <dbReference type="EMBL" id="UOQ94889.1"/>
    </source>
</evidence>
<keyword evidence="3" id="KW-0520">NAD</keyword>
<evidence type="ECO:0000259" key="5">
    <source>
        <dbReference type="Pfam" id="PF14833"/>
    </source>
</evidence>
<evidence type="ECO:0000256" key="3">
    <source>
        <dbReference type="ARBA" id="ARBA00023027"/>
    </source>
</evidence>
<name>A0ABY4H442_9BACI</name>
<dbReference type="SUPFAM" id="SSF51735">
    <property type="entry name" value="NAD(P)-binding Rossmann-fold domains"/>
    <property type="match status" value="1"/>
</dbReference>
<proteinExistence type="inferred from homology"/>
<dbReference type="PANTHER" id="PTHR22981:SF7">
    <property type="entry name" value="3-HYDROXYISOBUTYRATE DEHYDROGENASE, MITOCHONDRIAL"/>
    <property type="match status" value="1"/>
</dbReference>
<dbReference type="SUPFAM" id="SSF48179">
    <property type="entry name" value="6-phosphogluconate dehydrogenase C-terminal domain-like"/>
    <property type="match status" value="1"/>
</dbReference>
<dbReference type="InterPro" id="IPR006115">
    <property type="entry name" value="6PGDH_NADP-bd"/>
</dbReference>
<dbReference type="Gene3D" id="1.10.1040.10">
    <property type="entry name" value="N-(1-d-carboxylethyl)-l-norvaline Dehydrogenase, domain 2"/>
    <property type="match status" value="1"/>
</dbReference>
<reference evidence="6 7" key="1">
    <citation type="submission" date="2022-04" db="EMBL/GenBank/DDBJ databases">
        <title>Halobacillus sp. isolated from saltern.</title>
        <authorList>
            <person name="Won M."/>
            <person name="Lee C.-M."/>
            <person name="Woen H.-Y."/>
            <person name="Kwon S.-W."/>
        </authorList>
    </citation>
    <scope>NUCLEOTIDE SEQUENCE [LARGE SCALE GENOMIC DNA]</scope>
    <source>
        <strain evidence="6 7">SSTM10-2</strain>
    </source>
</reference>
<accession>A0ABY4H442</accession>
<dbReference type="Gene3D" id="3.40.50.720">
    <property type="entry name" value="NAD(P)-binding Rossmann-like Domain"/>
    <property type="match status" value="1"/>
</dbReference>
<dbReference type="PANTHER" id="PTHR22981">
    <property type="entry name" value="3-HYDROXYISOBUTYRATE DEHYDROGENASE-RELATED"/>
    <property type="match status" value="1"/>
</dbReference>
<dbReference type="InterPro" id="IPR008927">
    <property type="entry name" value="6-PGluconate_DH-like_C_sf"/>
</dbReference>
<evidence type="ECO:0000313" key="7">
    <source>
        <dbReference type="Proteomes" id="UP000831880"/>
    </source>
</evidence>
<keyword evidence="2" id="KW-0560">Oxidoreductase</keyword>
<gene>
    <name evidence="6" type="ORF">MUO14_08170</name>
</gene>
<feature type="domain" description="6-phosphogluconate dehydrogenase NADP-binding" evidence="4">
    <location>
        <begin position="3"/>
        <end position="161"/>
    </location>
</feature>
<dbReference type="PIRSF" id="PIRSF000103">
    <property type="entry name" value="HIBADH"/>
    <property type="match status" value="1"/>
</dbReference>
<comment type="similarity">
    <text evidence="1">Belongs to the HIBADH-related family.</text>
</comment>
<evidence type="ECO:0000259" key="4">
    <source>
        <dbReference type="Pfam" id="PF03446"/>
    </source>
</evidence>
<sequence>MNLGLVGLGNMGGRIGKRLIEQGHQLHVYDVNRDTLNEFQSLGAKIADSLTELAKENKYVLTILPNADIVKDVILAENGLLSGLEPSSVVIDMTSSIPEVTKEIYGELKKKKIEMLDAPVSGGVKKAEDGSLAIMVGGEAATYKRVIPIFKSIGSKITHVGEIGTGHAVKALNNLISATTLAATLEAIAIGMKAGLDPYKMLDIVNNSTGKNNSSENKVAQQILSGKYEGRFTLDLMYKDLTTAINIAKAAEVPSPISHSVVDLWGDAETQMEGKNVDHTEIARYIGGMSGVDFDKRGSKIYSECSKSIDN</sequence>
<dbReference type="EMBL" id="CP095074">
    <property type="protein sequence ID" value="UOQ94889.1"/>
    <property type="molecule type" value="Genomic_DNA"/>
</dbReference>
<evidence type="ECO:0000256" key="2">
    <source>
        <dbReference type="ARBA" id="ARBA00023002"/>
    </source>
</evidence>